<dbReference type="RefSeq" id="WP_004426986.1">
    <property type="nucleotide sequence ID" value="NZ_JAUSWP010000003.1"/>
</dbReference>
<accession>A0ABU0NFX8</accession>
<dbReference type="EC" id="2.7.1.74" evidence="2"/>
<comment type="caution">
    <text evidence="2">The sequence shown here is derived from an EMBL/GenBank/DDBJ whole genome shotgun (WGS) entry which is preliminary data.</text>
</comment>
<keyword evidence="3" id="KW-1185">Reference proteome</keyword>
<dbReference type="Gene3D" id="3.40.50.300">
    <property type="entry name" value="P-loop containing nucleotide triphosphate hydrolases"/>
    <property type="match status" value="1"/>
</dbReference>
<dbReference type="InterPro" id="IPR002624">
    <property type="entry name" value="DCK/DGK"/>
</dbReference>
<organism evidence="2 3">
    <name type="scientific">Mycoplasma yeatsii</name>
    <dbReference type="NCBI Taxonomy" id="51365"/>
    <lineage>
        <taxon>Bacteria</taxon>
        <taxon>Bacillati</taxon>
        <taxon>Mycoplasmatota</taxon>
        <taxon>Mollicutes</taxon>
        <taxon>Mycoplasmataceae</taxon>
        <taxon>Mycoplasma</taxon>
    </lineage>
</organism>
<keyword evidence="2" id="KW-0418">Kinase</keyword>
<dbReference type="InterPro" id="IPR027417">
    <property type="entry name" value="P-loop_NTPase"/>
</dbReference>
<dbReference type="Proteomes" id="UP001236620">
    <property type="component" value="Unassembled WGS sequence"/>
</dbReference>
<dbReference type="SUPFAM" id="SSF52540">
    <property type="entry name" value="P-loop containing nucleoside triphosphate hydrolases"/>
    <property type="match status" value="1"/>
</dbReference>
<protein>
    <submittedName>
        <fullName evidence="2">Deoxyadenosine/deoxycytidine kinase</fullName>
        <ecNumber evidence="2">2.7.1.74</ecNumber>
        <ecNumber evidence="2">2.7.1.76</ecNumber>
    </submittedName>
</protein>
<evidence type="ECO:0000313" key="3">
    <source>
        <dbReference type="Proteomes" id="UP001236620"/>
    </source>
</evidence>
<dbReference type="EMBL" id="JAUSWP010000003">
    <property type="protein sequence ID" value="MDQ0567839.1"/>
    <property type="molecule type" value="Genomic_DNA"/>
</dbReference>
<dbReference type="InterPro" id="IPR050566">
    <property type="entry name" value="Deoxyribonucleoside_kinase"/>
</dbReference>
<feature type="domain" description="Deoxynucleoside kinase" evidence="1">
    <location>
        <begin position="4"/>
        <end position="208"/>
    </location>
</feature>
<evidence type="ECO:0000313" key="2">
    <source>
        <dbReference type="EMBL" id="MDQ0567839.1"/>
    </source>
</evidence>
<evidence type="ECO:0000259" key="1">
    <source>
        <dbReference type="Pfam" id="PF01712"/>
    </source>
</evidence>
<name>A0ABU0NFX8_9MOLU</name>
<dbReference type="PIRSF" id="PIRSF000705">
    <property type="entry name" value="DNK"/>
    <property type="match status" value="1"/>
</dbReference>
<gene>
    <name evidence="2" type="ORF">J2Z63_000484</name>
</gene>
<reference evidence="2" key="1">
    <citation type="submission" date="2023-07" db="EMBL/GenBank/DDBJ databases">
        <title>Genomic Encyclopedia of Type Strains, Phase IV (KMG-IV): sequencing the most valuable type-strain genomes for metagenomic binning, comparative biology and taxonomic classification.</title>
        <authorList>
            <person name="Goeker M."/>
        </authorList>
    </citation>
    <scope>NUCLEOTIDE SEQUENCE [LARGE SCALE GENOMIC DNA]</scope>
    <source>
        <strain evidence="2">DSM 22019</strain>
    </source>
</reference>
<dbReference type="GO" id="GO:0004136">
    <property type="term" value="F:deoxyadenosine kinase activity"/>
    <property type="evidence" value="ECO:0007669"/>
    <property type="project" value="UniProtKB-EC"/>
</dbReference>
<sequence>MRVAIFGTTGAGKSTLLKDLKSLLDDSYIFIDENFESPYFKQAYDENSDDIQTINYKLDLWMLTDRMKTFKKYIDQKNIIYDRSLLDSMVFAETDHNYGRLNDVDYNVFKDYFLSCVVPNFYDKELKEFKYDLVIYLKVDEDTAIQRINKRHRNEEAKTNDKFWKSLCRNYETWYQFYKDVLPIMVIDSTNQDHLDYAKKIVDRINEFDNKNNKKDC</sequence>
<dbReference type="PANTHER" id="PTHR10513:SF35">
    <property type="entry name" value="DEOXYADENOSINE KINASE"/>
    <property type="match status" value="1"/>
</dbReference>
<proteinExistence type="predicted"/>
<dbReference type="InterPro" id="IPR031314">
    <property type="entry name" value="DNK_dom"/>
</dbReference>
<keyword evidence="2" id="KW-0808">Transferase</keyword>
<dbReference type="PANTHER" id="PTHR10513">
    <property type="entry name" value="DEOXYNUCLEOSIDE KINASE"/>
    <property type="match status" value="1"/>
</dbReference>
<dbReference type="GO" id="GO:0004137">
    <property type="term" value="F:deoxycytidine kinase activity"/>
    <property type="evidence" value="ECO:0007669"/>
    <property type="project" value="UniProtKB-EC"/>
</dbReference>
<dbReference type="EC" id="2.7.1.76" evidence="2"/>
<dbReference type="Pfam" id="PF01712">
    <property type="entry name" value="dNK"/>
    <property type="match status" value="1"/>
</dbReference>